<dbReference type="CDD" id="cd04905">
    <property type="entry name" value="ACT_CM-PDT"/>
    <property type="match status" value="1"/>
</dbReference>
<evidence type="ECO:0000256" key="10">
    <source>
        <dbReference type="RuleBase" id="RU361254"/>
    </source>
</evidence>
<dbReference type="PIRSF" id="PIRSF001500">
    <property type="entry name" value="Chor_mut_pdt_Ppr"/>
    <property type="match status" value="1"/>
</dbReference>
<sequence>MDMTDRYAYLGPEATFTEAAALRFPALAGATLEPFPTVHAVINAVRTGEVAGAVVPVENSVEGSVNATLDELIRGEPLAITAEVLLPVTFTLLARPGTDLADVRRIVTHPVAEAQCRAWVSAKLPDAIIALGPSTAAAAASVAGRTPGPDGTVYDAAISAPLAGERYGLTALAVDIGEDSDAITRFVLATRPTKPGRPTGSDKTTLVAFIRDDHPGALLEILEQFAARGVNLTRIESRPTGNGMGRYCFAIDVEGHVADARVGEAMMGLRRVCATVRFLGSYPRADGVRPPVLPGTSNADFADAATWLDQLRG</sequence>
<dbReference type="GO" id="GO:0004664">
    <property type="term" value="F:prephenate dehydratase activity"/>
    <property type="evidence" value="ECO:0007669"/>
    <property type="project" value="UniProtKB-UniRule"/>
</dbReference>
<dbReference type="PROSITE" id="PS00858">
    <property type="entry name" value="PREPHENATE_DEHYDR_2"/>
    <property type="match status" value="1"/>
</dbReference>
<dbReference type="PROSITE" id="PS51171">
    <property type="entry name" value="PREPHENATE_DEHYDR_3"/>
    <property type="match status" value="1"/>
</dbReference>
<evidence type="ECO:0000256" key="5">
    <source>
        <dbReference type="ARBA" id="ARBA00023141"/>
    </source>
</evidence>
<dbReference type="Pfam" id="PF00800">
    <property type="entry name" value="PDT"/>
    <property type="match status" value="1"/>
</dbReference>
<reference evidence="13 14" key="1">
    <citation type="submission" date="2020-08" db="EMBL/GenBank/DDBJ databases">
        <title>Sequencing the genomes of 1000 actinobacteria strains.</title>
        <authorList>
            <person name="Klenk H.-P."/>
        </authorList>
    </citation>
    <scope>NUCLEOTIDE SEQUENCE [LARGE SCALE GENOMIC DNA]</scope>
    <source>
        <strain evidence="13 14">DSM 102122</strain>
    </source>
</reference>
<comment type="caution">
    <text evidence="13">The sequence shown here is derived from an EMBL/GenBank/DDBJ whole genome shotgun (WGS) entry which is preliminary data.</text>
</comment>
<dbReference type="PROSITE" id="PS51671">
    <property type="entry name" value="ACT"/>
    <property type="match status" value="1"/>
</dbReference>
<dbReference type="CDD" id="cd13632">
    <property type="entry name" value="PBP2_Aa-PDT_like"/>
    <property type="match status" value="1"/>
</dbReference>
<feature type="domain" description="Prephenate dehydratase" evidence="11">
    <location>
        <begin position="6"/>
        <end position="191"/>
    </location>
</feature>
<evidence type="ECO:0000259" key="12">
    <source>
        <dbReference type="PROSITE" id="PS51671"/>
    </source>
</evidence>
<evidence type="ECO:0000256" key="1">
    <source>
        <dbReference type="ARBA" id="ARBA00004741"/>
    </source>
</evidence>
<dbReference type="Proteomes" id="UP000542813">
    <property type="component" value="Unassembled WGS sequence"/>
</dbReference>
<evidence type="ECO:0000256" key="8">
    <source>
        <dbReference type="ARBA" id="ARBA00047848"/>
    </source>
</evidence>
<dbReference type="InterPro" id="IPR018528">
    <property type="entry name" value="Preph_deHydtase_CS"/>
</dbReference>
<keyword evidence="4 10" id="KW-0028">Amino-acid biosynthesis</keyword>
<dbReference type="InterPro" id="IPR045865">
    <property type="entry name" value="ACT-like_dom_sf"/>
</dbReference>
<dbReference type="SUPFAM" id="SSF53850">
    <property type="entry name" value="Periplasmic binding protein-like II"/>
    <property type="match status" value="1"/>
</dbReference>
<evidence type="ECO:0000256" key="6">
    <source>
        <dbReference type="ARBA" id="ARBA00023222"/>
    </source>
</evidence>
<comment type="catalytic activity">
    <reaction evidence="8 10">
        <text>prephenate + H(+) = 3-phenylpyruvate + CO2 + H2O</text>
        <dbReference type="Rhea" id="RHEA:21648"/>
        <dbReference type="ChEBI" id="CHEBI:15377"/>
        <dbReference type="ChEBI" id="CHEBI:15378"/>
        <dbReference type="ChEBI" id="CHEBI:16526"/>
        <dbReference type="ChEBI" id="CHEBI:18005"/>
        <dbReference type="ChEBI" id="CHEBI:29934"/>
        <dbReference type="EC" id="4.2.1.51"/>
    </reaction>
</comment>
<evidence type="ECO:0000256" key="9">
    <source>
        <dbReference type="PIRSR" id="PIRSR001500-2"/>
    </source>
</evidence>
<dbReference type="EC" id="4.2.1.51" evidence="2 10"/>
<dbReference type="FunFam" id="3.40.190.10:FF:000064">
    <property type="entry name" value="Prephenate dehydratase"/>
    <property type="match status" value="1"/>
</dbReference>
<evidence type="ECO:0000259" key="11">
    <source>
        <dbReference type="PROSITE" id="PS51171"/>
    </source>
</evidence>
<dbReference type="UniPathway" id="UPA00121">
    <property type="reaction ID" value="UER00345"/>
</dbReference>
<dbReference type="PANTHER" id="PTHR21022:SF19">
    <property type="entry name" value="PREPHENATE DEHYDRATASE-RELATED"/>
    <property type="match status" value="1"/>
</dbReference>
<dbReference type="EMBL" id="JACHMM010000001">
    <property type="protein sequence ID" value="MBB5787380.1"/>
    <property type="molecule type" value="Genomic_DNA"/>
</dbReference>
<evidence type="ECO:0000313" key="14">
    <source>
        <dbReference type="Proteomes" id="UP000542813"/>
    </source>
</evidence>
<dbReference type="SUPFAM" id="SSF55021">
    <property type="entry name" value="ACT-like"/>
    <property type="match status" value="1"/>
</dbReference>
<dbReference type="Gene3D" id="3.30.70.260">
    <property type="match status" value="1"/>
</dbReference>
<dbReference type="AlphaFoldDB" id="A0A7W9GP15"/>
<evidence type="ECO:0000256" key="2">
    <source>
        <dbReference type="ARBA" id="ARBA00013147"/>
    </source>
</evidence>
<dbReference type="InterPro" id="IPR001086">
    <property type="entry name" value="Preph_deHydtase"/>
</dbReference>
<comment type="pathway">
    <text evidence="1 10">Amino-acid biosynthesis; L-phenylalanine biosynthesis; phenylpyruvate from prephenate: step 1/1.</text>
</comment>
<gene>
    <name evidence="10" type="primary">pheA</name>
    <name evidence="13" type="ORF">HD601_001955</name>
</gene>
<dbReference type="InterPro" id="IPR008242">
    <property type="entry name" value="Chor_mutase/pphenate_deHydtase"/>
</dbReference>
<dbReference type="Gene3D" id="3.40.190.10">
    <property type="entry name" value="Periplasmic binding protein-like II"/>
    <property type="match status" value="2"/>
</dbReference>
<dbReference type="InterPro" id="IPR002912">
    <property type="entry name" value="ACT_dom"/>
</dbReference>
<keyword evidence="7 10" id="KW-0456">Lyase</keyword>
<feature type="domain" description="ACT" evidence="12">
    <location>
        <begin position="206"/>
        <end position="283"/>
    </location>
</feature>
<dbReference type="NCBIfam" id="NF008865">
    <property type="entry name" value="PRK11898.1"/>
    <property type="match status" value="1"/>
</dbReference>
<dbReference type="FunFam" id="3.30.70.260:FF:000012">
    <property type="entry name" value="Prephenate dehydratase"/>
    <property type="match status" value="1"/>
</dbReference>
<evidence type="ECO:0000313" key="13">
    <source>
        <dbReference type="EMBL" id="MBB5787380.1"/>
    </source>
</evidence>
<dbReference type="Pfam" id="PF01842">
    <property type="entry name" value="ACT"/>
    <property type="match status" value="1"/>
</dbReference>
<organism evidence="13 14">
    <name type="scientific">Jiangella mangrovi</name>
    <dbReference type="NCBI Taxonomy" id="1524084"/>
    <lineage>
        <taxon>Bacteria</taxon>
        <taxon>Bacillati</taxon>
        <taxon>Actinomycetota</taxon>
        <taxon>Actinomycetes</taxon>
        <taxon>Jiangellales</taxon>
        <taxon>Jiangellaceae</taxon>
        <taxon>Jiangella</taxon>
    </lineage>
</organism>
<accession>A0A7W9GP15</accession>
<dbReference type="GO" id="GO:0009094">
    <property type="term" value="P:L-phenylalanine biosynthetic process"/>
    <property type="evidence" value="ECO:0007669"/>
    <property type="project" value="UniProtKB-UniPathway"/>
</dbReference>
<dbReference type="GO" id="GO:0005737">
    <property type="term" value="C:cytoplasm"/>
    <property type="evidence" value="ECO:0007669"/>
    <property type="project" value="TreeGrafter"/>
</dbReference>
<evidence type="ECO:0000256" key="7">
    <source>
        <dbReference type="ARBA" id="ARBA00023239"/>
    </source>
</evidence>
<keyword evidence="6 10" id="KW-0584">Phenylalanine biosynthesis</keyword>
<dbReference type="PANTHER" id="PTHR21022">
    <property type="entry name" value="PREPHENATE DEHYDRATASE P PROTEIN"/>
    <property type="match status" value="1"/>
</dbReference>
<keyword evidence="14" id="KW-1185">Reference proteome</keyword>
<feature type="site" description="Essential for prephenate dehydratase activity" evidence="9">
    <location>
        <position position="184"/>
    </location>
</feature>
<name>A0A7W9GP15_9ACTN</name>
<proteinExistence type="predicted"/>
<evidence type="ECO:0000256" key="4">
    <source>
        <dbReference type="ARBA" id="ARBA00022605"/>
    </source>
</evidence>
<protein>
    <recommendedName>
        <fullName evidence="3 10">Prephenate dehydratase</fullName>
        <shortName evidence="10">PDT</shortName>
        <ecNumber evidence="2 10">4.2.1.51</ecNumber>
    </recommendedName>
</protein>
<evidence type="ECO:0000256" key="3">
    <source>
        <dbReference type="ARBA" id="ARBA00021872"/>
    </source>
</evidence>
<keyword evidence="5 10" id="KW-0057">Aromatic amino acid biosynthesis</keyword>